<reference evidence="10" key="1">
    <citation type="submission" date="2015-09" db="EMBL/GenBank/DDBJ databases">
        <authorList>
            <consortium name="Pathogen Informatics"/>
        </authorList>
    </citation>
    <scope>NUCLEOTIDE SEQUENCE [LARGE SCALE GENOMIC DNA]</scope>
    <source>
        <strain evidence="10">Lake Konstanz</strain>
    </source>
</reference>
<feature type="region of interest" description="Disordered" evidence="6">
    <location>
        <begin position="678"/>
        <end position="716"/>
    </location>
</feature>
<dbReference type="InterPro" id="IPR011989">
    <property type="entry name" value="ARM-like"/>
</dbReference>
<dbReference type="PANTHER" id="PTHR11134">
    <property type="entry name" value="ADAPTOR COMPLEX SUBUNIT BETA FAMILY MEMBER"/>
    <property type="match status" value="1"/>
</dbReference>
<dbReference type="SUPFAM" id="SSF55711">
    <property type="entry name" value="Subdomain of clathrin and coatomer appendage domain"/>
    <property type="match status" value="1"/>
</dbReference>
<dbReference type="InterPro" id="IPR026739">
    <property type="entry name" value="AP_beta"/>
</dbReference>
<dbReference type="Pfam" id="PF09066">
    <property type="entry name" value="B2-adapt-app_C"/>
    <property type="match status" value="1"/>
</dbReference>
<dbReference type="AlphaFoldDB" id="A0A0S4JSJ9"/>
<dbReference type="GO" id="GO:0006886">
    <property type="term" value="P:intracellular protein transport"/>
    <property type="evidence" value="ECO:0007669"/>
    <property type="project" value="InterPro"/>
</dbReference>
<dbReference type="OrthoDB" id="10254310at2759"/>
<evidence type="ECO:0000259" key="7">
    <source>
        <dbReference type="Pfam" id="PF01602"/>
    </source>
</evidence>
<dbReference type="InterPro" id="IPR009028">
    <property type="entry name" value="Coatomer/calthrin_app_sub_C"/>
</dbReference>
<comment type="similarity">
    <text evidence="2">Belongs to the adaptor complexes large subunit family.</text>
</comment>
<evidence type="ECO:0000256" key="3">
    <source>
        <dbReference type="ARBA" id="ARBA00022448"/>
    </source>
</evidence>
<dbReference type="OMA" id="QPDKALM"/>
<keyword evidence="5" id="KW-0472">Membrane</keyword>
<dbReference type="VEuPathDB" id="TriTrypDB:BSAL_43465"/>
<organism evidence="9 10">
    <name type="scientific">Bodo saltans</name>
    <name type="common">Flagellated protozoan</name>
    <dbReference type="NCBI Taxonomy" id="75058"/>
    <lineage>
        <taxon>Eukaryota</taxon>
        <taxon>Discoba</taxon>
        <taxon>Euglenozoa</taxon>
        <taxon>Kinetoplastea</taxon>
        <taxon>Metakinetoplastina</taxon>
        <taxon>Eubodonida</taxon>
        <taxon>Bodonidae</taxon>
        <taxon>Bodo</taxon>
    </lineage>
</organism>
<dbReference type="Gene3D" id="2.60.40.1150">
    <property type="match status" value="1"/>
</dbReference>
<dbReference type="InterPro" id="IPR012295">
    <property type="entry name" value="TBP_dom_sf"/>
</dbReference>
<accession>A0A0S4JSJ9</accession>
<dbReference type="InterPro" id="IPR013037">
    <property type="entry name" value="Clathrin_b-adaptin_app_Ig-like"/>
</dbReference>
<keyword evidence="4" id="KW-0653">Protein transport</keyword>
<feature type="domain" description="Clathrin/coatomer adaptor adaptin-like N-terminal" evidence="7">
    <location>
        <begin position="38"/>
        <end position="549"/>
    </location>
</feature>
<dbReference type="InterPro" id="IPR015151">
    <property type="entry name" value="B-adaptin_app_sub_C"/>
</dbReference>
<feature type="compositionally biased region" description="Low complexity" evidence="6">
    <location>
        <begin position="699"/>
        <end position="714"/>
    </location>
</feature>
<name>A0A0S4JSJ9_BODSA</name>
<sequence length="976" mass="105667">MEAALRKLQDKLQSNFHLKKSGGGSKFFSGTRRGEGVELAADLNSTDRDRQKNAVKRIIANMTLGRDVSQLFVEVVKLGQTLNIELKKLVYLYVLNTAKLQPDKALMAVNTFLQDANHASPIIRALAIRTMMCIRVECVLEYTMEPLRKAVVDVDPYVRKTAAIGLGKLFHLHPRTFQEQNFTALIVKLLSDAFPMVASNAAAILTEVNAFASTPVQLTPEIANHLLNALPECSEWGQGYVLELLAAYHPATQEACETMISRVVARLAHTNSAVVMGAIKVIAANASRCGPELLANCVPRINAALLTLAKSDPETQFVVCKNIHVLLVVFPGLLANNVDYFYIRFSDPPYVKLEKLRLMLKLVNTPTAAEAVVKELAVYTGEVDLSFLKEVVSAIAAVAIKVDTVAPRCAQLLMELVAKRPEVLPQVITASKNIVRKYPELLLLDQLLLDHGADAVGDEDAKVSLVWMLGEFCDFVESGPTILQQFIETLMGQEQSVQLALLSAVVKVFLRNPTGMEATLNHVLDTLTTYSVDPDVRDRAYAYWRLLSKGVGVENMKKIVHGRKPPINVDRTFSDAMTVNEMRSALNTAAAVYGKPSRAFLPSYGGADMGEESDEDDDIADAASDAPSSVATPGAPAPRTEDIFGGATTAAPTQRAPAHKDPFDDIFASPAPIVKAPTAAVVPPPPARSSSSIDDIFGSPSVASPVQPSASPAQNLPPQVLSDQQTGSLAYHATIRCQPSPVLMLAMVNRSSSNATGFVLQLNKNSFGFVPNVPLADCISSPSIAPNGTATANVPLRISDTHFVNSRHEAEIAVQSNFGLHIFTVRLSADSFMHAPAPTLAQATFLQQWRSLDESSEAKVLIPAATASVIRSLGVEEVKKRLEAYHCTIVAQKSKDGQMNIYGGCRTHLGLSILFEIVTHQTQVDQCYVCCKSMRVNDVLPSMSYFVDIAFQPSSSQAAVPPVAAKKPFTADDLFS</sequence>
<dbReference type="GO" id="GO:0030131">
    <property type="term" value="C:clathrin adaptor complex"/>
    <property type="evidence" value="ECO:0007669"/>
    <property type="project" value="InterPro"/>
</dbReference>
<dbReference type="InterPro" id="IPR013041">
    <property type="entry name" value="Clathrin_app_Ig-like_sf"/>
</dbReference>
<feature type="region of interest" description="Disordered" evidence="6">
    <location>
        <begin position="604"/>
        <end position="645"/>
    </location>
</feature>
<evidence type="ECO:0000256" key="1">
    <source>
        <dbReference type="ARBA" id="ARBA00004308"/>
    </source>
</evidence>
<evidence type="ECO:0000256" key="5">
    <source>
        <dbReference type="ARBA" id="ARBA00023136"/>
    </source>
</evidence>
<dbReference type="GO" id="GO:0012505">
    <property type="term" value="C:endomembrane system"/>
    <property type="evidence" value="ECO:0007669"/>
    <property type="project" value="UniProtKB-SubCell"/>
</dbReference>
<evidence type="ECO:0000259" key="8">
    <source>
        <dbReference type="Pfam" id="PF09066"/>
    </source>
</evidence>
<evidence type="ECO:0000256" key="2">
    <source>
        <dbReference type="ARBA" id="ARBA00006613"/>
    </source>
</evidence>
<dbReference type="Proteomes" id="UP000051952">
    <property type="component" value="Unassembled WGS sequence"/>
</dbReference>
<dbReference type="SUPFAM" id="SSF48371">
    <property type="entry name" value="ARM repeat"/>
    <property type="match status" value="1"/>
</dbReference>
<keyword evidence="3" id="KW-0813">Transport</keyword>
<comment type="subcellular location">
    <subcellularLocation>
        <location evidence="1">Endomembrane system</location>
    </subcellularLocation>
</comment>
<dbReference type="Pfam" id="PF01602">
    <property type="entry name" value="Adaptin_N"/>
    <property type="match status" value="1"/>
</dbReference>
<dbReference type="SUPFAM" id="SSF49348">
    <property type="entry name" value="Clathrin adaptor appendage domain"/>
    <property type="match status" value="1"/>
</dbReference>
<evidence type="ECO:0000313" key="9">
    <source>
        <dbReference type="EMBL" id="CUG93554.1"/>
    </source>
</evidence>
<evidence type="ECO:0000313" key="10">
    <source>
        <dbReference type="Proteomes" id="UP000051952"/>
    </source>
</evidence>
<keyword evidence="10" id="KW-1185">Reference proteome</keyword>
<dbReference type="InterPro" id="IPR016024">
    <property type="entry name" value="ARM-type_fold"/>
</dbReference>
<dbReference type="InterPro" id="IPR002553">
    <property type="entry name" value="Clathrin/coatomer_adapt-like_N"/>
</dbReference>
<gene>
    <name evidence="9" type="ORF">BSAL_43465</name>
</gene>
<dbReference type="GO" id="GO:0016192">
    <property type="term" value="P:vesicle-mediated transport"/>
    <property type="evidence" value="ECO:0007669"/>
    <property type="project" value="InterPro"/>
</dbReference>
<feature type="compositionally biased region" description="Acidic residues" evidence="6">
    <location>
        <begin position="609"/>
        <end position="620"/>
    </location>
</feature>
<evidence type="ECO:0000256" key="6">
    <source>
        <dbReference type="SAM" id="MobiDB-lite"/>
    </source>
</evidence>
<dbReference type="EMBL" id="CYKH01002161">
    <property type="protein sequence ID" value="CUG93554.1"/>
    <property type="molecule type" value="Genomic_DNA"/>
</dbReference>
<dbReference type="Gene3D" id="1.25.10.10">
    <property type="entry name" value="Leucine-rich Repeat Variant"/>
    <property type="match status" value="1"/>
</dbReference>
<feature type="domain" description="Beta-adaptin appendage C-terminal subdomain" evidence="8">
    <location>
        <begin position="837"/>
        <end position="943"/>
    </location>
</feature>
<dbReference type="Gene3D" id="3.30.310.10">
    <property type="entry name" value="TATA-Binding Protein"/>
    <property type="match status" value="1"/>
</dbReference>
<evidence type="ECO:0000256" key="4">
    <source>
        <dbReference type="ARBA" id="ARBA00022927"/>
    </source>
</evidence>
<proteinExistence type="inferred from homology"/>
<protein>
    <submittedName>
        <fullName evidence="9">Beta adaptin, putative</fullName>
    </submittedName>
</protein>